<evidence type="ECO:0008006" key="3">
    <source>
        <dbReference type="Google" id="ProtNLM"/>
    </source>
</evidence>
<name>A0A1H3TJC8_9ACTN</name>
<evidence type="ECO:0000313" key="1">
    <source>
        <dbReference type="EMBL" id="SDZ50354.1"/>
    </source>
</evidence>
<accession>A0A1H3TJC8</accession>
<organism evidence="1 2">
    <name type="scientific">Asanoa ishikariensis</name>
    <dbReference type="NCBI Taxonomy" id="137265"/>
    <lineage>
        <taxon>Bacteria</taxon>
        <taxon>Bacillati</taxon>
        <taxon>Actinomycetota</taxon>
        <taxon>Actinomycetes</taxon>
        <taxon>Micromonosporales</taxon>
        <taxon>Micromonosporaceae</taxon>
        <taxon>Asanoa</taxon>
    </lineage>
</organism>
<keyword evidence="2" id="KW-1185">Reference proteome</keyword>
<dbReference type="Proteomes" id="UP000199632">
    <property type="component" value="Unassembled WGS sequence"/>
</dbReference>
<gene>
    <name evidence="1" type="ORF">SAMN05421684_5882</name>
</gene>
<evidence type="ECO:0000313" key="2">
    <source>
        <dbReference type="Proteomes" id="UP000199632"/>
    </source>
</evidence>
<dbReference type="EMBL" id="FNQB01000003">
    <property type="protein sequence ID" value="SDZ50354.1"/>
    <property type="molecule type" value="Genomic_DNA"/>
</dbReference>
<protein>
    <recommendedName>
        <fullName evidence="3">Excreted virulence factor EspC, type VII ESX diderm</fullName>
    </recommendedName>
</protein>
<dbReference type="AlphaFoldDB" id="A0A1H3TJC8"/>
<proteinExistence type="predicted"/>
<sequence length="115" mass="12115">MSGDIAAKGRGVPSMTKHISSDAINAIADHLRQQVAAGPNGLPDITARLPETEVGFPGFSVVGTALDVAYSGFRDRFAASLDAVKESVDDYIAELGRARDAWIEAENASTVVVRD</sequence>
<reference evidence="2" key="1">
    <citation type="submission" date="2016-10" db="EMBL/GenBank/DDBJ databases">
        <authorList>
            <person name="Varghese N."/>
            <person name="Submissions S."/>
        </authorList>
    </citation>
    <scope>NUCLEOTIDE SEQUENCE [LARGE SCALE GENOMIC DNA]</scope>
    <source>
        <strain evidence="2">DSM 44718</strain>
    </source>
</reference>
<dbReference type="STRING" id="137265.SAMN05421684_5882"/>